<dbReference type="InterPro" id="IPR042318">
    <property type="entry name" value="Consortin"/>
</dbReference>
<evidence type="ECO:0000259" key="3">
    <source>
        <dbReference type="Pfam" id="PF15281"/>
    </source>
</evidence>
<dbReference type="Ensembl" id="ENSATET00000041083.2">
    <property type="protein sequence ID" value="ENSATEP00000049253.1"/>
    <property type="gene ID" value="ENSATEG00000020321.3"/>
</dbReference>
<gene>
    <name evidence="5" type="primary">TP53BP1</name>
</gene>
<feature type="region of interest" description="Disordered" evidence="1">
    <location>
        <begin position="127"/>
        <end position="150"/>
    </location>
</feature>
<reference evidence="5" key="3">
    <citation type="submission" date="2025-09" db="UniProtKB">
        <authorList>
            <consortium name="Ensembl"/>
        </authorList>
    </citation>
    <scope>IDENTIFICATION</scope>
</reference>
<dbReference type="InterPro" id="IPR054132">
    <property type="entry name" value="Consortin_N"/>
</dbReference>
<evidence type="ECO:0000259" key="4">
    <source>
        <dbReference type="Pfam" id="PF22883"/>
    </source>
</evidence>
<dbReference type="GeneTree" id="ENSGT00390000005861"/>
<dbReference type="PANTHER" id="PTHR28581">
    <property type="entry name" value="CONSORTIN"/>
    <property type="match status" value="1"/>
</dbReference>
<dbReference type="AlphaFoldDB" id="A0A7N6AJL9"/>
<dbReference type="PANTHER" id="PTHR28581:SF1">
    <property type="entry name" value="CONSORTIN"/>
    <property type="match status" value="1"/>
</dbReference>
<evidence type="ECO:0000256" key="2">
    <source>
        <dbReference type="SAM" id="Phobius"/>
    </source>
</evidence>
<dbReference type="GO" id="GO:0030133">
    <property type="term" value="C:transport vesicle"/>
    <property type="evidence" value="ECO:0007669"/>
    <property type="project" value="TreeGrafter"/>
</dbReference>
<feature type="region of interest" description="Disordered" evidence="1">
    <location>
        <begin position="80"/>
        <end position="101"/>
    </location>
</feature>
<keyword evidence="2" id="KW-0472">Membrane</keyword>
<reference evidence="5" key="2">
    <citation type="submission" date="2025-08" db="UniProtKB">
        <authorList>
            <consortium name="Ensembl"/>
        </authorList>
    </citation>
    <scope>IDENTIFICATION</scope>
</reference>
<feature type="transmembrane region" description="Helical" evidence="2">
    <location>
        <begin position="223"/>
        <end position="246"/>
    </location>
</feature>
<dbReference type="GO" id="GO:0071253">
    <property type="term" value="F:connexin binding"/>
    <property type="evidence" value="ECO:0007669"/>
    <property type="project" value="InterPro"/>
</dbReference>
<name>A0A7N6AJL9_ANATE</name>
<evidence type="ECO:0000313" key="5">
    <source>
        <dbReference type="Ensembl" id="ENSATEP00000049253.1"/>
    </source>
</evidence>
<dbReference type="GO" id="GO:0042998">
    <property type="term" value="P:positive regulation of Golgi to plasma membrane protein transport"/>
    <property type="evidence" value="ECO:0007669"/>
    <property type="project" value="InterPro"/>
</dbReference>
<feature type="compositionally biased region" description="Acidic residues" evidence="1">
    <location>
        <begin position="128"/>
        <end position="138"/>
    </location>
</feature>
<dbReference type="InterPro" id="IPR028129">
    <property type="entry name" value="Consortin_C"/>
</dbReference>
<dbReference type="GO" id="GO:0005802">
    <property type="term" value="C:trans-Golgi network"/>
    <property type="evidence" value="ECO:0007669"/>
    <property type="project" value="InterPro"/>
</dbReference>
<keyword evidence="2" id="KW-1133">Transmembrane helix</keyword>
<feature type="domain" description="Consortin N-terminal" evidence="4">
    <location>
        <begin position="10"/>
        <end position="50"/>
    </location>
</feature>
<organism evidence="5 6">
    <name type="scientific">Anabas testudineus</name>
    <name type="common">Climbing perch</name>
    <name type="synonym">Anthias testudineus</name>
    <dbReference type="NCBI Taxonomy" id="64144"/>
    <lineage>
        <taxon>Eukaryota</taxon>
        <taxon>Metazoa</taxon>
        <taxon>Chordata</taxon>
        <taxon>Craniata</taxon>
        <taxon>Vertebrata</taxon>
        <taxon>Euteleostomi</taxon>
        <taxon>Actinopterygii</taxon>
        <taxon>Neopterygii</taxon>
        <taxon>Teleostei</taxon>
        <taxon>Neoteleostei</taxon>
        <taxon>Acanthomorphata</taxon>
        <taxon>Anabantaria</taxon>
        <taxon>Anabantiformes</taxon>
        <taxon>Anabantoidei</taxon>
        <taxon>Anabantidae</taxon>
        <taxon>Anabas</taxon>
    </lineage>
</organism>
<dbReference type="Pfam" id="PF15281">
    <property type="entry name" value="Consortin_C"/>
    <property type="match status" value="1"/>
</dbReference>
<sequence>ISLTLSFSLQIAETFVLHEDYQWALWCIQLERLYHQRVLDNLNALQEQWGNMFIKQIYMITTNIQGQAEDVGDTITVIGNGLHPPTAGRMDQSKPAEQQGGDLGLAQENEAKVEEKERDVEVAVEALEMTDEGDEEEDEKQKDRDPDFPQQAIPVETLVSGVEMSPASGLVSILKKRRVCVDNLSVSASSEPQPEKPTAKRRVRFKVPDDSYEQEVGGGDSCLLLFLLCLVTVVISVGGTALYCALGDVHSSVCQDFSRNADFYIGQIQRGITQIQHWFTPGS</sequence>
<proteinExistence type="predicted"/>
<evidence type="ECO:0000256" key="1">
    <source>
        <dbReference type="SAM" id="MobiDB-lite"/>
    </source>
</evidence>
<keyword evidence="6" id="KW-1185">Reference proteome</keyword>
<feature type="domain" description="Consortin C-terminal" evidence="3">
    <location>
        <begin position="163"/>
        <end position="280"/>
    </location>
</feature>
<dbReference type="Proteomes" id="UP000265040">
    <property type="component" value="Chromosome 3"/>
</dbReference>
<keyword evidence="2" id="KW-0812">Transmembrane</keyword>
<accession>A0A7N6AJL9</accession>
<evidence type="ECO:0008006" key="7">
    <source>
        <dbReference type="Google" id="ProtNLM"/>
    </source>
</evidence>
<protein>
    <recommendedName>
        <fullName evidence="7">Consortin C-terminal domain-containing protein</fullName>
    </recommendedName>
</protein>
<dbReference type="Pfam" id="PF22883">
    <property type="entry name" value="Consortin_N"/>
    <property type="match status" value="1"/>
</dbReference>
<evidence type="ECO:0000313" key="6">
    <source>
        <dbReference type="Proteomes" id="UP000265040"/>
    </source>
</evidence>
<reference evidence="5" key="1">
    <citation type="submission" date="2021-04" db="EMBL/GenBank/DDBJ databases">
        <authorList>
            <consortium name="Wellcome Sanger Institute Data Sharing"/>
        </authorList>
    </citation>
    <scope>NUCLEOTIDE SEQUENCE [LARGE SCALE GENOMIC DNA]</scope>
</reference>
<dbReference type="GO" id="GO:0005886">
    <property type="term" value="C:plasma membrane"/>
    <property type="evidence" value="ECO:0007669"/>
    <property type="project" value="TreeGrafter"/>
</dbReference>